<dbReference type="PANTHER" id="PTHR48100">
    <property type="entry name" value="BROAD-SPECIFICITY PHOSPHATASE YOR283W-RELATED"/>
    <property type="match status" value="1"/>
</dbReference>
<dbReference type="OrthoDB" id="5186267at2759"/>
<dbReference type="InterPro" id="IPR029033">
    <property type="entry name" value="His_PPase_superfam"/>
</dbReference>
<gene>
    <name evidence="1" type="ORF">VM1G_05319</name>
</gene>
<keyword evidence="2" id="KW-1185">Reference proteome</keyword>
<dbReference type="GO" id="GO:0016791">
    <property type="term" value="F:phosphatase activity"/>
    <property type="evidence" value="ECO:0007669"/>
    <property type="project" value="TreeGrafter"/>
</dbReference>
<dbReference type="Pfam" id="PF00300">
    <property type="entry name" value="His_Phos_1"/>
    <property type="match status" value="2"/>
</dbReference>
<dbReference type="SMR" id="A0A194W0M0"/>
<dbReference type="InterPro" id="IPR050275">
    <property type="entry name" value="PGM_Phosphatase"/>
</dbReference>
<dbReference type="Gene3D" id="3.40.50.1240">
    <property type="entry name" value="Phosphoglycerate mutase-like"/>
    <property type="match status" value="1"/>
</dbReference>
<dbReference type="CDD" id="cd07067">
    <property type="entry name" value="HP_PGM_like"/>
    <property type="match status" value="1"/>
</dbReference>
<accession>A0A194W0M0</accession>
<dbReference type="PANTHER" id="PTHR48100:SF1">
    <property type="entry name" value="HISTIDINE PHOSPHATASE FAMILY PROTEIN-RELATED"/>
    <property type="match status" value="1"/>
</dbReference>
<sequence>MNFPPSEWSYSYNKTFSQPLSSVVNNKSTPEVILDAVNIRPTSGSFDPVNGALAESNNGAKQIHMYTVRHGSATHNEQSDRFSKPISWRFFAGIRANFDPGLTEKGIDDAKRSGRILKGLILNEGAPRPVRIYTSPLKRCIETAMYMIKELELALPNNGIGVMLCVREGLREWVGCGHDHQSDRRGTASSILDHVTRLNTDLSLSVQTDVDPKLCTQAELMHTEDQLENFGFETFTDVDTRVRSVLDEIFEIEQSGSCIMLVMHNRSHKCFLRVMGHSQDTVDKLDQENCAILSYLVRRTRIDGDELNERHEDESKNSEQWRTDLRSGLADKNRHYELAAEDVKRLSNEDYQSLENYLMSEAGKGDTWAKAAVIDLRSCRTGTGVR</sequence>
<dbReference type="GO" id="GO:0005737">
    <property type="term" value="C:cytoplasm"/>
    <property type="evidence" value="ECO:0007669"/>
    <property type="project" value="TreeGrafter"/>
</dbReference>
<dbReference type="SUPFAM" id="SSF53254">
    <property type="entry name" value="Phosphoglycerate mutase-like"/>
    <property type="match status" value="1"/>
</dbReference>
<evidence type="ECO:0000313" key="2">
    <source>
        <dbReference type="Proteomes" id="UP000078559"/>
    </source>
</evidence>
<organism evidence="1 2">
    <name type="scientific">Cytospora mali</name>
    <name type="common">Apple Valsa canker fungus</name>
    <name type="synonym">Valsa mali</name>
    <dbReference type="NCBI Taxonomy" id="578113"/>
    <lineage>
        <taxon>Eukaryota</taxon>
        <taxon>Fungi</taxon>
        <taxon>Dikarya</taxon>
        <taxon>Ascomycota</taxon>
        <taxon>Pezizomycotina</taxon>
        <taxon>Sordariomycetes</taxon>
        <taxon>Sordariomycetidae</taxon>
        <taxon>Diaporthales</taxon>
        <taxon>Cytosporaceae</taxon>
        <taxon>Cytospora</taxon>
    </lineage>
</organism>
<dbReference type="Proteomes" id="UP000078559">
    <property type="component" value="Chromosome 5"/>
</dbReference>
<dbReference type="EMBL" id="CM003102">
    <property type="protein sequence ID" value="KUI70004.1"/>
    <property type="molecule type" value="Genomic_DNA"/>
</dbReference>
<dbReference type="AlphaFoldDB" id="A0A194W0M0"/>
<reference evidence="1" key="1">
    <citation type="submission" date="2014-12" db="EMBL/GenBank/DDBJ databases">
        <title>Genome Sequence of Valsa Canker Pathogens Uncovers a Specific Adaption of Colonization on Woody Bark.</title>
        <authorList>
            <person name="Yin Z."/>
            <person name="Liu H."/>
            <person name="Gao X."/>
            <person name="Li Z."/>
            <person name="Song N."/>
            <person name="Ke X."/>
            <person name="Dai Q."/>
            <person name="Wu Y."/>
            <person name="Sun Y."/>
            <person name="Xu J.-R."/>
            <person name="Kang Z.K."/>
            <person name="Wang L."/>
            <person name="Huang L."/>
        </authorList>
    </citation>
    <scope>NUCLEOTIDE SEQUENCE [LARGE SCALE GENOMIC DNA]</scope>
    <source>
        <strain evidence="1">03-8</strain>
    </source>
</reference>
<protein>
    <submittedName>
        <fullName evidence="1">Phosphomutase PMU1</fullName>
    </submittedName>
</protein>
<proteinExistence type="predicted"/>
<dbReference type="InterPro" id="IPR013078">
    <property type="entry name" value="His_Pase_superF_clade-1"/>
</dbReference>
<evidence type="ECO:0000313" key="1">
    <source>
        <dbReference type="EMBL" id="KUI70004.1"/>
    </source>
</evidence>
<name>A0A194W0M0_CYTMA</name>